<keyword evidence="1" id="KW-0732">Signal</keyword>
<name>A0ABQ6ZKQ7_9GAMM</name>
<dbReference type="Proteomes" id="UP000781710">
    <property type="component" value="Unassembled WGS sequence"/>
</dbReference>
<dbReference type="EMBL" id="PDWW01000003">
    <property type="protein sequence ID" value="KAF1726785.1"/>
    <property type="molecule type" value="Genomic_DNA"/>
</dbReference>
<comment type="caution">
    <text evidence="2">The sequence shown here is derived from an EMBL/GenBank/DDBJ whole genome shotgun (WGS) entry which is preliminary data.</text>
</comment>
<dbReference type="InterPro" id="IPR058248">
    <property type="entry name" value="Lxx211020-like"/>
</dbReference>
<evidence type="ECO:0000313" key="2">
    <source>
        <dbReference type="EMBL" id="KAF1726785.1"/>
    </source>
</evidence>
<sequence>MKLPLAGLLALALALAACQPSSPPAAHDAGPRAGMSVGSPWLRESPPGAPVVGGFLTLHNGTRIDDRLLSVESAAAERIEIHTMRDDDGVARMRRLADGLPLPAGATVELKPGGFHLMFIQPHAALEAGGRVDATLVFEHAGRVPVVFDVRPPGARAPAAHH</sequence>
<dbReference type="InterPro" id="IPR007410">
    <property type="entry name" value="LpqE-like"/>
</dbReference>
<reference evidence="2 3" key="1">
    <citation type="submission" date="2017-10" db="EMBL/GenBank/DDBJ databases">
        <title>Whole genome sequencing of members of genus Pseudoxanthomonas.</title>
        <authorList>
            <person name="Kumar S."/>
            <person name="Bansal K."/>
            <person name="Kaur A."/>
            <person name="Patil P."/>
            <person name="Sharma S."/>
            <person name="Patil P.B."/>
        </authorList>
    </citation>
    <scope>NUCLEOTIDE SEQUENCE [LARGE SCALE GENOMIC DNA]</scope>
    <source>
        <strain evidence="2 3">DSM 17109</strain>
    </source>
</reference>
<dbReference type="PANTHER" id="PTHR36302:SF1">
    <property type="entry name" value="COPPER CHAPERONE PCU(A)C"/>
    <property type="match status" value="1"/>
</dbReference>
<proteinExistence type="predicted"/>
<protein>
    <submittedName>
        <fullName evidence="2">Transporter</fullName>
    </submittedName>
</protein>
<accession>A0ABQ6ZKQ7</accession>
<dbReference type="RefSeq" id="WP_162336680.1">
    <property type="nucleotide sequence ID" value="NZ_JBHSRQ010000016.1"/>
</dbReference>
<dbReference type="Gene3D" id="2.60.40.1890">
    <property type="entry name" value="PCu(A)C copper chaperone"/>
    <property type="match status" value="1"/>
</dbReference>
<dbReference type="Pfam" id="PF04314">
    <property type="entry name" value="PCuAC"/>
    <property type="match status" value="1"/>
</dbReference>
<feature type="signal peptide" evidence="1">
    <location>
        <begin position="1"/>
        <end position="25"/>
    </location>
</feature>
<keyword evidence="3" id="KW-1185">Reference proteome</keyword>
<gene>
    <name evidence="2" type="ORF">CSC78_04350</name>
</gene>
<feature type="chain" id="PRO_5046499582" evidence="1">
    <location>
        <begin position="26"/>
        <end position="162"/>
    </location>
</feature>
<evidence type="ECO:0000313" key="3">
    <source>
        <dbReference type="Proteomes" id="UP000781710"/>
    </source>
</evidence>
<dbReference type="InterPro" id="IPR036182">
    <property type="entry name" value="PCuAC_sf"/>
</dbReference>
<dbReference type="PANTHER" id="PTHR36302">
    <property type="entry name" value="BLR7088 PROTEIN"/>
    <property type="match status" value="1"/>
</dbReference>
<organism evidence="2 3">
    <name type="scientific">Pseudoxanthomonas japonensis</name>
    <dbReference type="NCBI Taxonomy" id="69284"/>
    <lineage>
        <taxon>Bacteria</taxon>
        <taxon>Pseudomonadati</taxon>
        <taxon>Pseudomonadota</taxon>
        <taxon>Gammaproteobacteria</taxon>
        <taxon>Lysobacterales</taxon>
        <taxon>Lysobacteraceae</taxon>
        <taxon>Pseudoxanthomonas</taxon>
    </lineage>
</organism>
<dbReference type="SUPFAM" id="SSF110087">
    <property type="entry name" value="DR1885-like metal-binding protein"/>
    <property type="match status" value="1"/>
</dbReference>
<evidence type="ECO:0000256" key="1">
    <source>
        <dbReference type="SAM" id="SignalP"/>
    </source>
</evidence>
<dbReference type="PROSITE" id="PS51257">
    <property type="entry name" value="PROKAR_LIPOPROTEIN"/>
    <property type="match status" value="1"/>
</dbReference>